<dbReference type="GeneID" id="54416086"/>
<dbReference type="PANTHER" id="PTHR43213:SF5">
    <property type="entry name" value="BIFUNCTIONAL DTTP_UTP PYROPHOSPHATASE_METHYLTRANSFERASE PROTEIN-RELATED"/>
    <property type="match status" value="1"/>
</dbReference>
<name>A0A6G1G6L4_9PEZI</name>
<protein>
    <submittedName>
        <fullName evidence="4 6">Maf/Ham1</fullName>
    </submittedName>
</protein>
<evidence type="ECO:0000313" key="6">
    <source>
        <dbReference type="RefSeq" id="XP_033535324.1"/>
    </source>
</evidence>
<dbReference type="AlphaFoldDB" id="A0A6G1G6L4"/>
<dbReference type="Proteomes" id="UP000504638">
    <property type="component" value="Unplaced"/>
</dbReference>
<feature type="non-terminal residue" evidence="4">
    <location>
        <position position="1"/>
    </location>
</feature>
<dbReference type="OrthoDB" id="10267058at2759"/>
<dbReference type="PANTHER" id="PTHR43213">
    <property type="entry name" value="BIFUNCTIONAL DTTP/UTP PYROPHOSPHATASE/METHYLTRANSFERASE PROTEIN-RELATED"/>
    <property type="match status" value="1"/>
</dbReference>
<dbReference type="Pfam" id="PF02545">
    <property type="entry name" value="Maf"/>
    <property type="match status" value="2"/>
</dbReference>
<reference evidence="6" key="2">
    <citation type="submission" date="2020-04" db="EMBL/GenBank/DDBJ databases">
        <authorList>
            <consortium name="NCBI Genome Project"/>
        </authorList>
    </citation>
    <scope>NUCLEOTIDE SEQUENCE</scope>
    <source>
        <strain evidence="6">CBS 781.70</strain>
    </source>
</reference>
<dbReference type="RefSeq" id="XP_033535324.1">
    <property type="nucleotide sequence ID" value="XM_033675516.1"/>
</dbReference>
<keyword evidence="5" id="KW-1185">Reference proteome</keyword>
<dbReference type="InterPro" id="IPR029001">
    <property type="entry name" value="ITPase-like_fam"/>
</dbReference>
<evidence type="ECO:0000256" key="1">
    <source>
        <dbReference type="ARBA" id="ARBA00001968"/>
    </source>
</evidence>
<dbReference type="EMBL" id="ML975154">
    <property type="protein sequence ID" value="KAF1813693.1"/>
    <property type="molecule type" value="Genomic_DNA"/>
</dbReference>
<evidence type="ECO:0000256" key="2">
    <source>
        <dbReference type="ARBA" id="ARBA00022801"/>
    </source>
</evidence>
<dbReference type="CDD" id="cd00555">
    <property type="entry name" value="Maf"/>
    <property type="match status" value="1"/>
</dbReference>
<dbReference type="NCBIfam" id="TIGR00172">
    <property type="entry name" value="maf"/>
    <property type="match status" value="1"/>
</dbReference>
<dbReference type="SUPFAM" id="SSF52972">
    <property type="entry name" value="ITPase-like"/>
    <property type="match status" value="1"/>
</dbReference>
<evidence type="ECO:0000256" key="3">
    <source>
        <dbReference type="SAM" id="MobiDB-lite"/>
    </source>
</evidence>
<dbReference type="Gene3D" id="3.90.950.10">
    <property type="match status" value="1"/>
</dbReference>
<reference evidence="4 6" key="1">
    <citation type="submission" date="2020-01" db="EMBL/GenBank/DDBJ databases">
        <authorList>
            <consortium name="DOE Joint Genome Institute"/>
            <person name="Haridas S."/>
            <person name="Albert R."/>
            <person name="Binder M."/>
            <person name="Bloem J."/>
            <person name="Labutti K."/>
            <person name="Salamov A."/>
            <person name="Andreopoulos B."/>
            <person name="Baker S.E."/>
            <person name="Barry K."/>
            <person name="Bills G."/>
            <person name="Bluhm B.H."/>
            <person name="Cannon C."/>
            <person name="Castanera R."/>
            <person name="Culley D.E."/>
            <person name="Daum C."/>
            <person name="Ezra D."/>
            <person name="Gonzalez J.B."/>
            <person name="Henrissat B."/>
            <person name="Kuo A."/>
            <person name="Liang C."/>
            <person name="Lipzen A."/>
            <person name="Lutzoni F."/>
            <person name="Magnuson J."/>
            <person name="Mondo S."/>
            <person name="Nolan M."/>
            <person name="Ohm R."/>
            <person name="Pangilinan J."/>
            <person name="Park H.-J."/>
            <person name="Ramirez L."/>
            <person name="Alfaro M."/>
            <person name="Sun H."/>
            <person name="Tritt A."/>
            <person name="Yoshinaga Y."/>
            <person name="Zwiers L.-H."/>
            <person name="Turgeon B.G."/>
            <person name="Goodwin S.B."/>
            <person name="Spatafora J.W."/>
            <person name="Crous P.W."/>
            <person name="Grigoriev I.V."/>
        </authorList>
    </citation>
    <scope>NUCLEOTIDE SEQUENCE</scope>
    <source>
        <strain evidence="4 6">CBS 781.70</strain>
    </source>
</reference>
<gene>
    <name evidence="4 6" type="ORF">P152DRAFT_370950</name>
</gene>
<keyword evidence="2" id="KW-0378">Hydrolase</keyword>
<reference evidence="6" key="3">
    <citation type="submission" date="2025-04" db="UniProtKB">
        <authorList>
            <consortium name="RefSeq"/>
        </authorList>
    </citation>
    <scope>IDENTIFICATION</scope>
    <source>
        <strain evidence="6">CBS 781.70</strain>
    </source>
</reference>
<dbReference type="HAMAP" id="MF_00528">
    <property type="entry name" value="Maf"/>
    <property type="match status" value="1"/>
</dbReference>
<dbReference type="GO" id="GO:0047429">
    <property type="term" value="F:nucleoside triphosphate diphosphatase activity"/>
    <property type="evidence" value="ECO:0007669"/>
    <property type="project" value="InterPro"/>
</dbReference>
<proteinExistence type="inferred from homology"/>
<organism evidence="4">
    <name type="scientific">Eremomyces bilateralis CBS 781.70</name>
    <dbReference type="NCBI Taxonomy" id="1392243"/>
    <lineage>
        <taxon>Eukaryota</taxon>
        <taxon>Fungi</taxon>
        <taxon>Dikarya</taxon>
        <taxon>Ascomycota</taxon>
        <taxon>Pezizomycotina</taxon>
        <taxon>Dothideomycetes</taxon>
        <taxon>Dothideomycetes incertae sedis</taxon>
        <taxon>Eremomycetales</taxon>
        <taxon>Eremomycetaceae</taxon>
        <taxon>Eremomyces</taxon>
    </lineage>
</organism>
<accession>A0A6G1G6L4</accession>
<evidence type="ECO:0000313" key="4">
    <source>
        <dbReference type="EMBL" id="KAF1813693.1"/>
    </source>
</evidence>
<sequence length="271" mass="29216">DPPPPYVSTTPTIPPPRPHGVARPPFPLELPSIAALKSQRVILASASPRRKQILSQLFPKVEIIPSTFAEDLPKSLGGFDYVLQTAVAKCREVYGREIDNVEAERERGEVGVVIAADTIVMSAAGQILEKPRSEAQHVAVLKSLRDESRIGSEMNPGAGIAVGGAGAGWHKVYTALAIMRPMTTAMDPGYVLTTHVEETSVKFDPDITDDLIVAYVKTREGADKAGGYGMQGLGSLLVERIEGSWDNVVGMPLRATLVLIEKILVDEQEEL</sequence>
<feature type="region of interest" description="Disordered" evidence="3">
    <location>
        <begin position="1"/>
        <end position="22"/>
    </location>
</feature>
<comment type="cofactor">
    <cofactor evidence="1">
        <name>a divalent metal cation</name>
        <dbReference type="ChEBI" id="CHEBI:60240"/>
    </cofactor>
</comment>
<feature type="non-terminal residue" evidence="4">
    <location>
        <position position="271"/>
    </location>
</feature>
<evidence type="ECO:0000313" key="5">
    <source>
        <dbReference type="Proteomes" id="UP000504638"/>
    </source>
</evidence>
<dbReference type="InterPro" id="IPR003697">
    <property type="entry name" value="Maf-like"/>
</dbReference>